<accession>A0A6M4IPX8</accession>
<keyword evidence="1" id="KW-1133">Transmembrane helix</keyword>
<feature type="transmembrane region" description="Helical" evidence="1">
    <location>
        <begin position="77"/>
        <end position="107"/>
    </location>
</feature>
<feature type="transmembrane region" description="Helical" evidence="1">
    <location>
        <begin position="34"/>
        <end position="56"/>
    </location>
</feature>
<proteinExistence type="predicted"/>
<name>A0A6M4IPX8_9BACT</name>
<keyword evidence="1" id="KW-0812">Transmembrane</keyword>
<keyword evidence="3" id="KW-1185">Reference proteome</keyword>
<gene>
    <name evidence="2" type="ORF">HKW67_15225</name>
</gene>
<sequence>MTELRRLALFTAVTIAGIIGTAIGALPGAAFGDIGFIGGGIAAGLLAVLVTVNLLARTRVALSDRRRHVTKGAVIGYLLFALFAVATMPTMIGPMIAVLFIGAGAVFGDHLAAESERALPAVDD</sequence>
<organism evidence="2 3">
    <name type="scientific">Gemmatimonas groenlandica</name>
    <dbReference type="NCBI Taxonomy" id="2732249"/>
    <lineage>
        <taxon>Bacteria</taxon>
        <taxon>Pseudomonadati</taxon>
        <taxon>Gemmatimonadota</taxon>
        <taxon>Gemmatimonadia</taxon>
        <taxon>Gemmatimonadales</taxon>
        <taxon>Gemmatimonadaceae</taxon>
        <taxon>Gemmatimonas</taxon>
    </lineage>
</organism>
<dbReference type="AlphaFoldDB" id="A0A6M4IPX8"/>
<evidence type="ECO:0000256" key="1">
    <source>
        <dbReference type="SAM" id="Phobius"/>
    </source>
</evidence>
<dbReference type="RefSeq" id="WP_171226203.1">
    <property type="nucleotide sequence ID" value="NZ_CP053085.1"/>
</dbReference>
<dbReference type="KEGG" id="ggr:HKW67_15225"/>
<protein>
    <submittedName>
        <fullName evidence="2">Uncharacterized protein</fullName>
    </submittedName>
</protein>
<dbReference type="Proteomes" id="UP000500938">
    <property type="component" value="Chromosome"/>
</dbReference>
<evidence type="ECO:0000313" key="3">
    <source>
        <dbReference type="Proteomes" id="UP000500938"/>
    </source>
</evidence>
<dbReference type="EMBL" id="CP053085">
    <property type="protein sequence ID" value="QJR36770.1"/>
    <property type="molecule type" value="Genomic_DNA"/>
</dbReference>
<keyword evidence="1" id="KW-0472">Membrane</keyword>
<feature type="transmembrane region" description="Helical" evidence="1">
    <location>
        <begin position="7"/>
        <end position="28"/>
    </location>
</feature>
<reference evidence="2 3" key="1">
    <citation type="submission" date="2020-05" db="EMBL/GenBank/DDBJ databases">
        <title>Complete genome sequence of Gemmatimonas greenlandica TET16.</title>
        <authorList>
            <person name="Zeng Y."/>
        </authorList>
    </citation>
    <scope>NUCLEOTIDE SEQUENCE [LARGE SCALE GENOMIC DNA]</scope>
    <source>
        <strain evidence="2 3">TET16</strain>
    </source>
</reference>
<evidence type="ECO:0000313" key="2">
    <source>
        <dbReference type="EMBL" id="QJR36770.1"/>
    </source>
</evidence>